<comment type="caution">
    <text evidence="3">The sequence shown here is derived from an EMBL/GenBank/DDBJ whole genome shotgun (WGS) entry which is preliminary data.</text>
</comment>
<feature type="region of interest" description="Disordered" evidence="1">
    <location>
        <begin position="1"/>
        <end position="36"/>
    </location>
</feature>
<evidence type="ECO:0000313" key="4">
    <source>
        <dbReference type="Proteomes" id="UP001614391"/>
    </source>
</evidence>
<accession>A0ABW8D0M5</accession>
<gene>
    <name evidence="3" type="ORF">ACIGW0_24720</name>
</gene>
<dbReference type="NCBIfam" id="NF033632">
    <property type="entry name" value="SLATT_4"/>
    <property type="match status" value="1"/>
</dbReference>
<organism evidence="3 4">
    <name type="scientific">Streptomyces bikiniensis</name>
    <dbReference type="NCBI Taxonomy" id="1896"/>
    <lineage>
        <taxon>Bacteria</taxon>
        <taxon>Bacillati</taxon>
        <taxon>Actinomycetota</taxon>
        <taxon>Actinomycetes</taxon>
        <taxon>Kitasatosporales</taxon>
        <taxon>Streptomycetaceae</taxon>
        <taxon>Streptomyces</taxon>
    </lineage>
</organism>
<evidence type="ECO:0000256" key="2">
    <source>
        <dbReference type="SAM" id="Phobius"/>
    </source>
</evidence>
<feature type="transmembrane region" description="Helical" evidence="2">
    <location>
        <begin position="94"/>
        <end position="113"/>
    </location>
</feature>
<keyword evidence="2" id="KW-1133">Transmembrane helix</keyword>
<evidence type="ECO:0000313" key="3">
    <source>
        <dbReference type="EMBL" id="MFI9122551.1"/>
    </source>
</evidence>
<dbReference type="EMBL" id="JBITYT010000011">
    <property type="protein sequence ID" value="MFI9122551.1"/>
    <property type="molecule type" value="Genomic_DNA"/>
</dbReference>
<proteinExistence type="predicted"/>
<sequence>MDTTPADTVPDPASPAPEVPPGGASAPGADGGASRRQALDAEFRRLEESAMWSAQCQFEEGKRWRATHWALGLPATLLAAVAGTTALVESTGATAAGILALLSAGLGAVLTTVNAPQRASQAVAAANVYLSIQTAARQHREIDLPGWSPAEAREALAALTVRRDEQNAGVDPPSRRAYRKARANLDAGGQTYAVDGSVSP</sequence>
<reference evidence="3 4" key="1">
    <citation type="submission" date="2024-10" db="EMBL/GenBank/DDBJ databases">
        <title>The Natural Products Discovery Center: Release of the First 8490 Sequenced Strains for Exploring Actinobacteria Biosynthetic Diversity.</title>
        <authorList>
            <person name="Kalkreuter E."/>
            <person name="Kautsar S.A."/>
            <person name="Yang D."/>
            <person name="Bader C.D."/>
            <person name="Teijaro C.N."/>
            <person name="Fluegel L."/>
            <person name="Davis C.M."/>
            <person name="Simpson J.R."/>
            <person name="Lauterbach L."/>
            <person name="Steele A.D."/>
            <person name="Gui C."/>
            <person name="Meng S."/>
            <person name="Li G."/>
            <person name="Viehrig K."/>
            <person name="Ye F."/>
            <person name="Su P."/>
            <person name="Kiefer A.F."/>
            <person name="Nichols A."/>
            <person name="Cepeda A.J."/>
            <person name="Yan W."/>
            <person name="Fan B."/>
            <person name="Jiang Y."/>
            <person name="Adhikari A."/>
            <person name="Zheng C.-J."/>
            <person name="Schuster L."/>
            <person name="Cowan T.M."/>
            <person name="Smanski M.J."/>
            <person name="Chevrette M.G."/>
            <person name="De Carvalho L.P.S."/>
            <person name="Shen B."/>
        </authorList>
    </citation>
    <scope>NUCLEOTIDE SEQUENCE [LARGE SCALE GENOMIC DNA]</scope>
    <source>
        <strain evidence="3 4">NPDC053346</strain>
    </source>
</reference>
<keyword evidence="4" id="KW-1185">Reference proteome</keyword>
<evidence type="ECO:0000256" key="1">
    <source>
        <dbReference type="SAM" id="MobiDB-lite"/>
    </source>
</evidence>
<keyword evidence="2" id="KW-0472">Membrane</keyword>
<name>A0ABW8D0M5_STRBI</name>
<dbReference type="Proteomes" id="UP001614391">
    <property type="component" value="Unassembled WGS sequence"/>
</dbReference>
<keyword evidence="2" id="KW-0812">Transmembrane</keyword>
<dbReference type="RefSeq" id="WP_399618610.1">
    <property type="nucleotide sequence ID" value="NZ_JBITYT010000011.1"/>
</dbReference>
<protein>
    <submittedName>
        <fullName evidence="3">SLATT domain-containing protein</fullName>
    </submittedName>
</protein>
<feature type="transmembrane region" description="Helical" evidence="2">
    <location>
        <begin position="69"/>
        <end position="88"/>
    </location>
</feature>